<dbReference type="HOGENOM" id="CLU_2170032_0_0_6"/>
<sequence length="110" mass="13349">MKKVAIIQSNYIPWEGYFDLIASEDEFILYDGMQYTKRDWRNRNKMSLMRSCYEYFVLILFSYSKLSVYLTCFRTIVRTKEYNLNRFYVGIMLLCFLCGIFLNGSAFRIW</sequence>
<proteinExistence type="predicted"/>
<evidence type="ECO:0000313" key="3">
    <source>
        <dbReference type="EMBL" id="EGU58722.1"/>
    </source>
</evidence>
<dbReference type="Pfam" id="PF08889">
    <property type="entry name" value="WbqC"/>
    <property type="match status" value="1"/>
</dbReference>
<dbReference type="GeneID" id="91961733"/>
<dbReference type="KEGG" id="vtu:IX91_00680"/>
<reference evidence="3 4" key="2">
    <citation type="journal article" date="2012" name="Int. J. Syst. Evol. Microbiol.">
        <title>Vibrio caribbeanicus sp. nov., isolated from the marine sponge Scleritoderma cyanea.</title>
        <authorList>
            <person name="Hoffmann M."/>
            <person name="Monday S.R."/>
            <person name="Allard M.W."/>
            <person name="Strain E.A."/>
            <person name="Whittaker P."/>
            <person name="Naum M."/>
            <person name="McCarthy P.J."/>
            <person name="Lopez J.V."/>
            <person name="Fischer M."/>
            <person name="Brown E.W."/>
        </authorList>
    </citation>
    <scope>NUCLEOTIDE SEQUENCE [LARGE SCALE GENOMIC DNA]</scope>
    <source>
        <strain evidence="3 4">ATCC 19109</strain>
    </source>
</reference>
<evidence type="ECO:0000313" key="2">
    <source>
        <dbReference type="EMBL" id="AIW12747.1"/>
    </source>
</evidence>
<dbReference type="PATRIC" id="fig|1051646.9.peg.128"/>
<dbReference type="RefSeq" id="WP_004742908.1">
    <property type="nucleotide sequence ID" value="NZ_AFWI01000013.1"/>
</dbReference>
<reference evidence="2 5" key="3">
    <citation type="submission" date="2014-08" db="EMBL/GenBank/DDBJ databases">
        <title>First Complete Genome Sequence of the Shellfish Pathogen Vibrio tubiashii.</title>
        <authorList>
            <person name="Richards G.P."/>
            <person name="Needleman D.S."/>
            <person name="Watson M.A."/>
            <person name="Bono J.L."/>
        </authorList>
    </citation>
    <scope>NUCLEOTIDE SEQUENCE [LARGE SCALE GENOMIC DNA]</scope>
    <source>
        <strain evidence="2 5">ATCC 19109</strain>
    </source>
</reference>
<keyword evidence="1" id="KW-0812">Transmembrane</keyword>
<evidence type="ECO:0000313" key="5">
    <source>
        <dbReference type="Proteomes" id="UP000030071"/>
    </source>
</evidence>
<feature type="transmembrane region" description="Helical" evidence="1">
    <location>
        <begin position="55"/>
        <end position="76"/>
    </location>
</feature>
<name>F9T0G2_9VIBR</name>
<dbReference type="Proteomes" id="UP000003836">
    <property type="component" value="Unassembled WGS sequence"/>
</dbReference>
<organism evidence="2 5">
    <name type="scientific">Vibrio tubiashii ATCC 19109</name>
    <dbReference type="NCBI Taxonomy" id="1051646"/>
    <lineage>
        <taxon>Bacteria</taxon>
        <taxon>Pseudomonadati</taxon>
        <taxon>Pseudomonadota</taxon>
        <taxon>Gammaproteobacteria</taxon>
        <taxon>Vibrionales</taxon>
        <taxon>Vibrionaceae</taxon>
        <taxon>Vibrio</taxon>
        <taxon>Vibrio oreintalis group</taxon>
    </lineage>
</organism>
<accession>F9T0G2</accession>
<dbReference type="STRING" id="1051646.IX91_00680"/>
<feature type="transmembrane region" description="Helical" evidence="1">
    <location>
        <begin position="88"/>
        <end position="107"/>
    </location>
</feature>
<evidence type="ECO:0000313" key="4">
    <source>
        <dbReference type="Proteomes" id="UP000003836"/>
    </source>
</evidence>
<keyword evidence="4" id="KW-1185">Reference proteome</keyword>
<keyword evidence="1" id="KW-0472">Membrane</keyword>
<reference evidence="3" key="1">
    <citation type="submission" date="2011-08" db="EMBL/GenBank/DDBJ databases">
        <authorList>
            <person name="Hoffman M."/>
            <person name="Strain E.A."/>
            <person name="Brown E."/>
            <person name="Allard M.W."/>
        </authorList>
    </citation>
    <scope>NUCLEOTIDE SEQUENCE</scope>
    <source>
        <strain evidence="3">ATCC 19109</strain>
    </source>
</reference>
<dbReference type="InterPro" id="IPR014985">
    <property type="entry name" value="WbqC"/>
</dbReference>
<dbReference type="AlphaFoldDB" id="F9T0G2"/>
<evidence type="ECO:0000256" key="1">
    <source>
        <dbReference type="SAM" id="Phobius"/>
    </source>
</evidence>
<dbReference type="Proteomes" id="UP000030071">
    <property type="component" value="Chromosome 1"/>
</dbReference>
<dbReference type="EMBL" id="AFWI01000013">
    <property type="protein sequence ID" value="EGU58722.1"/>
    <property type="molecule type" value="Genomic_DNA"/>
</dbReference>
<protein>
    <submittedName>
        <fullName evidence="3">WbqC-like family protein</fullName>
    </submittedName>
</protein>
<dbReference type="EMBL" id="CP009354">
    <property type="protein sequence ID" value="AIW12747.1"/>
    <property type="molecule type" value="Genomic_DNA"/>
</dbReference>
<gene>
    <name evidence="2" type="ORF">IX91_00680</name>
    <name evidence="3" type="ORF">VITU9109_13037</name>
</gene>
<keyword evidence="1" id="KW-1133">Transmembrane helix</keyword>